<organism evidence="1 2">
    <name type="scientific">Rhodobacter viridis</name>
    <dbReference type="NCBI Taxonomy" id="1054202"/>
    <lineage>
        <taxon>Bacteria</taxon>
        <taxon>Pseudomonadati</taxon>
        <taxon>Pseudomonadota</taxon>
        <taxon>Alphaproteobacteria</taxon>
        <taxon>Rhodobacterales</taxon>
        <taxon>Rhodobacter group</taxon>
        <taxon>Rhodobacter</taxon>
    </lineage>
</organism>
<dbReference type="InterPro" id="IPR021815">
    <property type="entry name" value="TsiV"/>
</dbReference>
<dbReference type="Pfam" id="PF11876">
    <property type="entry name" value="TsiV"/>
    <property type="match status" value="1"/>
</dbReference>
<proteinExistence type="predicted"/>
<evidence type="ECO:0000313" key="1">
    <source>
        <dbReference type="EMBL" id="PYF12742.1"/>
    </source>
</evidence>
<dbReference type="OrthoDB" id="7854655at2"/>
<dbReference type="AlphaFoldDB" id="A0A318U2D5"/>
<accession>A0A318U2D5</accession>
<name>A0A318U2D5_9RHOB</name>
<reference evidence="1 2" key="1">
    <citation type="submission" date="2018-06" db="EMBL/GenBank/DDBJ databases">
        <title>Genomic Encyclopedia of Type Strains, Phase III (KMG-III): the genomes of soil and plant-associated and newly described type strains.</title>
        <authorList>
            <person name="Whitman W."/>
        </authorList>
    </citation>
    <scope>NUCLEOTIDE SEQUENCE [LARGE SCALE GENOMIC DNA]</scope>
    <source>
        <strain evidence="1 2">JA737</strain>
    </source>
</reference>
<keyword evidence="2" id="KW-1185">Reference proteome</keyword>
<sequence>MEQDLKKLDELIILDTKRQRWRVLRFAFQVLLSYPDGRAPAMREALVDVAGRYWKDTRPATNAFLRAGANRYSPIRDASFLDCYRKRLAPEEIDGDDEWITLIDGADGKPPAQHQFSGHIGMAMEGPGRPEYKRSTLEVCWPVARCVDHADTLIALILEWCNRLHPEQGTAGIAPISERGMLPMRTEEYTPFLKRFPGLDFSWPGYEAPLWGGIRTVNLLTILGQGYVDALGGREALAGMLDPQITLHDYDGGVLLRAGALPEMGADAPISAIGARALARGRAARDGRCEPRSVARMVPPCRCDPPAAALHGLSQRARVSDPYARADGPLSGNPRLAAAVRKALIMATPLALILRLRITPEALAEGLARPGPGFDSHPDWERLPILLGPDLPQIARASDPTPAGQFLAEIRRFSARQNGFLFEYDPRQTRLSCLDLLHPGSWSVLIVTLARLRPLRASEGFLLIHDLISGCDETHAAVQFQGGTSRVLDIDAGEAQALIAEGCALARPRLEALQAAGEGPLPVLPDQFESWWRG</sequence>
<protein>
    <submittedName>
        <fullName evidence="1">Uncharacterized protein DUF3396</fullName>
    </submittedName>
</protein>
<dbReference type="Proteomes" id="UP000247727">
    <property type="component" value="Unassembled WGS sequence"/>
</dbReference>
<dbReference type="EMBL" id="QJTK01000001">
    <property type="protein sequence ID" value="PYF12742.1"/>
    <property type="molecule type" value="Genomic_DNA"/>
</dbReference>
<evidence type="ECO:0000313" key="2">
    <source>
        <dbReference type="Proteomes" id="UP000247727"/>
    </source>
</evidence>
<comment type="caution">
    <text evidence="1">The sequence shown here is derived from an EMBL/GenBank/DDBJ whole genome shotgun (WGS) entry which is preliminary data.</text>
</comment>
<gene>
    <name evidence="1" type="ORF">C8J30_101123</name>
</gene>